<dbReference type="AlphaFoldDB" id="E1Z328"/>
<evidence type="ECO:0008006" key="4">
    <source>
        <dbReference type="Google" id="ProtNLM"/>
    </source>
</evidence>
<name>E1Z328_CHLVA</name>
<evidence type="ECO:0000256" key="1">
    <source>
        <dbReference type="SAM" id="SignalP"/>
    </source>
</evidence>
<gene>
    <name evidence="2" type="ORF">CHLNCDRAFT_133425</name>
</gene>
<feature type="signal peptide" evidence="1">
    <location>
        <begin position="1"/>
        <end position="19"/>
    </location>
</feature>
<evidence type="ECO:0000313" key="2">
    <source>
        <dbReference type="EMBL" id="EFN60099.1"/>
    </source>
</evidence>
<sequence length="129" mass="13929">MRHLEAALALLLFLVAAEAATQGACPTRCQEECAKMCADPFDYKCAAEPWRHMRVCGWDGQLYRNECCARCAGTYTRAFCSVPLAKATFPNSNPKLCTLYCGAETDVISLTAVGEQPAVVAAAMQEAQA</sequence>
<protein>
    <recommendedName>
        <fullName evidence="4">Kazal-like domain-containing protein</fullName>
    </recommendedName>
</protein>
<keyword evidence="3" id="KW-1185">Reference proteome</keyword>
<dbReference type="GeneID" id="17359460"/>
<organism evidence="3">
    <name type="scientific">Chlorella variabilis</name>
    <name type="common">Green alga</name>
    <dbReference type="NCBI Taxonomy" id="554065"/>
    <lineage>
        <taxon>Eukaryota</taxon>
        <taxon>Viridiplantae</taxon>
        <taxon>Chlorophyta</taxon>
        <taxon>core chlorophytes</taxon>
        <taxon>Trebouxiophyceae</taxon>
        <taxon>Chlorellales</taxon>
        <taxon>Chlorellaceae</taxon>
        <taxon>Chlorella clade</taxon>
        <taxon>Chlorella</taxon>
    </lineage>
</organism>
<dbReference type="RefSeq" id="XP_005852201.1">
    <property type="nucleotide sequence ID" value="XM_005852139.1"/>
</dbReference>
<feature type="chain" id="PRO_5003155907" description="Kazal-like domain-containing protein" evidence="1">
    <location>
        <begin position="20"/>
        <end position="129"/>
    </location>
</feature>
<accession>E1Z328</accession>
<reference evidence="2 3" key="1">
    <citation type="journal article" date="2010" name="Plant Cell">
        <title>The Chlorella variabilis NC64A genome reveals adaptation to photosymbiosis, coevolution with viruses, and cryptic sex.</title>
        <authorList>
            <person name="Blanc G."/>
            <person name="Duncan G."/>
            <person name="Agarkova I."/>
            <person name="Borodovsky M."/>
            <person name="Gurnon J."/>
            <person name="Kuo A."/>
            <person name="Lindquist E."/>
            <person name="Lucas S."/>
            <person name="Pangilinan J."/>
            <person name="Polle J."/>
            <person name="Salamov A."/>
            <person name="Terry A."/>
            <person name="Yamada T."/>
            <person name="Dunigan D.D."/>
            <person name="Grigoriev I.V."/>
            <person name="Claverie J.M."/>
            <person name="Van Etten J.L."/>
        </authorList>
    </citation>
    <scope>NUCLEOTIDE SEQUENCE [LARGE SCALE GENOMIC DNA]</scope>
    <source>
        <strain evidence="2 3">NC64A</strain>
    </source>
</reference>
<evidence type="ECO:0000313" key="3">
    <source>
        <dbReference type="Proteomes" id="UP000008141"/>
    </source>
</evidence>
<dbReference type="KEGG" id="cvr:CHLNCDRAFT_133425"/>
<dbReference type="Proteomes" id="UP000008141">
    <property type="component" value="Unassembled WGS sequence"/>
</dbReference>
<proteinExistence type="predicted"/>
<keyword evidence="1" id="KW-0732">Signal</keyword>
<dbReference type="EMBL" id="GL433835">
    <property type="protein sequence ID" value="EFN60099.1"/>
    <property type="molecule type" value="Genomic_DNA"/>
</dbReference>
<dbReference type="InParanoid" id="E1Z328"/>